<evidence type="ECO:0000256" key="1">
    <source>
        <dbReference type="SAM" id="MobiDB-lite"/>
    </source>
</evidence>
<proteinExistence type="predicted"/>
<evidence type="ECO:0000313" key="3">
    <source>
        <dbReference type="Proteomes" id="UP001059596"/>
    </source>
</evidence>
<feature type="compositionally biased region" description="Basic residues" evidence="1">
    <location>
        <begin position="279"/>
        <end position="290"/>
    </location>
</feature>
<feature type="compositionally biased region" description="Polar residues" evidence="1">
    <location>
        <begin position="144"/>
        <end position="166"/>
    </location>
</feature>
<keyword evidence="3" id="KW-1185">Reference proteome</keyword>
<gene>
    <name evidence="2" type="ORF">M5D96_000777</name>
</gene>
<dbReference type="Proteomes" id="UP001059596">
    <property type="component" value="Chromosome 3R"/>
</dbReference>
<accession>A0A9P9YWW4</accession>
<protein>
    <submittedName>
        <fullName evidence="2">Uncharacterized protein</fullName>
    </submittedName>
</protein>
<feature type="region of interest" description="Disordered" evidence="1">
    <location>
        <begin position="136"/>
        <end position="298"/>
    </location>
</feature>
<comment type="caution">
    <text evidence="2">The sequence shown here is derived from an EMBL/GenBank/DDBJ whole genome shotgun (WGS) entry which is preliminary data.</text>
</comment>
<sequence>MSFSAIGDCQLISQIYQYKKHRVACSVKVLPTPVTHFERESQNVFHWMTADRWDRIENGLWRLLENLKNWQDAHKLQRELLIDHINVQVQATDKPHPATMTLLAAGEELTPKDLCLDIQLQYISHEDKTIVGVHTTKRKHATESEANGSGRSIISNKANKATTLGSGSKPKAGVQDKASQSKPKHIDADDDSDFLSSGTKPPAIKRERRSISHGGEKEKSSSSASSSSQQEKPLKRSKSPLERSSRASSVESKPARRSGRSPMRPSRFNNFVVGETKGNKGKGSKAKPKRQSPPPAKALKVEQMDVARFDALQRLDSMLDMPKPRKVEILLLENMGEADVLNTFDKYRIDFDKLFKDRELKSRTVSYMNISHMDIIDILSKSIHQKMLQKLGEIYSGRSNHTALLVNGLLPLWIVRLFMDNYKLSHSEAVQQIQDQIKYSSYLKALNDDPLCSDLDD</sequence>
<evidence type="ECO:0000313" key="2">
    <source>
        <dbReference type="EMBL" id="KAI8044606.1"/>
    </source>
</evidence>
<dbReference type="AlphaFoldDB" id="A0A9P9YWW4"/>
<reference evidence="2" key="1">
    <citation type="journal article" date="2023" name="Genome Biol. Evol.">
        <title>Long-read-based Genome Assembly of Drosophila gunungcola Reveals Fewer Chemosensory Genes in Flower-breeding Species.</title>
        <authorList>
            <person name="Negi A."/>
            <person name="Liao B.Y."/>
            <person name="Yeh S.D."/>
        </authorList>
    </citation>
    <scope>NUCLEOTIDE SEQUENCE</scope>
    <source>
        <strain evidence="2">Sukarami</strain>
    </source>
</reference>
<name>A0A9P9YWW4_9MUSC</name>
<dbReference type="EMBL" id="JAMKOV010000001">
    <property type="protein sequence ID" value="KAI8044606.1"/>
    <property type="molecule type" value="Genomic_DNA"/>
</dbReference>
<organism evidence="2 3">
    <name type="scientific">Drosophila gunungcola</name>
    <name type="common">fruit fly</name>
    <dbReference type="NCBI Taxonomy" id="103775"/>
    <lineage>
        <taxon>Eukaryota</taxon>
        <taxon>Metazoa</taxon>
        <taxon>Ecdysozoa</taxon>
        <taxon>Arthropoda</taxon>
        <taxon>Hexapoda</taxon>
        <taxon>Insecta</taxon>
        <taxon>Pterygota</taxon>
        <taxon>Neoptera</taxon>
        <taxon>Endopterygota</taxon>
        <taxon>Diptera</taxon>
        <taxon>Brachycera</taxon>
        <taxon>Muscomorpha</taxon>
        <taxon>Ephydroidea</taxon>
        <taxon>Drosophilidae</taxon>
        <taxon>Drosophila</taxon>
        <taxon>Sophophora</taxon>
    </lineage>
</organism>
<dbReference type="OrthoDB" id="8008330at2759"/>